<evidence type="ECO:0000313" key="4">
    <source>
        <dbReference type="Proteomes" id="UP001170379"/>
    </source>
</evidence>
<dbReference type="InterPro" id="IPR017703">
    <property type="entry name" value="YgfZ/GCV_T_CS"/>
</dbReference>
<dbReference type="Gene3D" id="3.30.1360.120">
    <property type="entry name" value="Probable tRNA modification gtpase trme, domain 1"/>
    <property type="match status" value="1"/>
</dbReference>
<dbReference type="Pfam" id="PF01571">
    <property type="entry name" value="GCV_T"/>
    <property type="match status" value="1"/>
</dbReference>
<dbReference type="EMBL" id="PXVD01000002">
    <property type="protein sequence ID" value="MDJ1369961.1"/>
    <property type="molecule type" value="Genomic_DNA"/>
</dbReference>
<evidence type="ECO:0000259" key="2">
    <source>
        <dbReference type="Pfam" id="PF01571"/>
    </source>
</evidence>
<reference evidence="3" key="1">
    <citation type="submission" date="2018-03" db="EMBL/GenBank/DDBJ databases">
        <authorList>
            <person name="Nunes O.C."/>
            <person name="Lopes A.R."/>
            <person name="Froufe H."/>
            <person name="Munoz-Merida A."/>
            <person name="Barroso C."/>
            <person name="Egas C."/>
        </authorList>
    </citation>
    <scope>NUCLEOTIDE SEQUENCE</scope>
    <source>
        <strain evidence="3">ON4</strain>
    </source>
</reference>
<comment type="caution">
    <text evidence="3">The sequence shown here is derived from an EMBL/GenBank/DDBJ whole genome shotgun (WGS) entry which is preliminary data.</text>
</comment>
<dbReference type="InterPro" id="IPR029043">
    <property type="entry name" value="GcvT/YgfZ_C"/>
</dbReference>
<dbReference type="SUPFAM" id="SSF101790">
    <property type="entry name" value="Aminomethyltransferase beta-barrel domain"/>
    <property type="match status" value="1"/>
</dbReference>
<sequence length="390" mass="41615">MSESPFLGLPGAVAAAAPDAGVAAHYGGTPLREQRQLARGLAIVDCSHLGIIEVSGEDRLTWIDSLTTQSIANIQPGESAENLLLSPQGRIEFAFGMLDDGASTWLISEPDLAAGLAEWLHKMRFRMRVVVTDRSADLFAIGTLGAQDLGAVAPGGVPLVWHDPWTTGVEGAVSYAAIDPAEHPGHDFGLSLHLVDAAGREALVERVRSGELEAAGAMALNGLRVAAWRPRQAYEFDDRIIPHELDLLRSAVHLNKGCYRGQETIAKVHNLGHPPRRLVQLDLEGTDGRLPAKGALVHLGSDPDGKPVGRVTSAVMHYESGPIALALLKRAVDPTAELVVELSENVSPVEDVQPDAVEESPIERLAAFQTVIVSPESGRAVSIPRGLRRK</sequence>
<protein>
    <submittedName>
        <fullName evidence="3">Folate-binding protein</fullName>
    </submittedName>
</protein>
<accession>A0ABT7C5K0</accession>
<evidence type="ECO:0000256" key="1">
    <source>
        <dbReference type="ARBA" id="ARBA00022946"/>
    </source>
</evidence>
<dbReference type="PANTHER" id="PTHR22602">
    <property type="entry name" value="TRANSFERASE CAF17, MITOCHONDRIAL-RELATED"/>
    <property type="match status" value="1"/>
</dbReference>
<evidence type="ECO:0000313" key="3">
    <source>
        <dbReference type="EMBL" id="MDJ1369961.1"/>
    </source>
</evidence>
<dbReference type="InterPro" id="IPR006222">
    <property type="entry name" value="GCVT_N"/>
</dbReference>
<organism evidence="3 4">
    <name type="scientific">Gulosibacter molinativorax</name>
    <dbReference type="NCBI Taxonomy" id="256821"/>
    <lineage>
        <taxon>Bacteria</taxon>
        <taxon>Bacillati</taxon>
        <taxon>Actinomycetota</taxon>
        <taxon>Actinomycetes</taxon>
        <taxon>Micrococcales</taxon>
        <taxon>Microbacteriaceae</taxon>
        <taxon>Gulosibacter</taxon>
    </lineage>
</organism>
<dbReference type="SUPFAM" id="SSF103025">
    <property type="entry name" value="Folate-binding domain"/>
    <property type="match status" value="1"/>
</dbReference>
<dbReference type="InterPro" id="IPR027266">
    <property type="entry name" value="TrmE/GcvT-like"/>
</dbReference>
<proteinExistence type="predicted"/>
<dbReference type="InterPro" id="IPR045179">
    <property type="entry name" value="YgfZ/GcvT"/>
</dbReference>
<keyword evidence="4" id="KW-1185">Reference proteome</keyword>
<dbReference type="NCBIfam" id="TIGR03317">
    <property type="entry name" value="ygfZ_signature"/>
    <property type="match status" value="1"/>
</dbReference>
<reference evidence="3" key="2">
    <citation type="journal article" date="2022" name="Sci. Rep.">
        <title>In silico prediction of the enzymes involved in the degradation of the herbicide molinate by Gulosibacter molinativorax ON4T.</title>
        <authorList>
            <person name="Lopes A.R."/>
            <person name="Bunin E."/>
            <person name="Viana A.T."/>
            <person name="Froufe H."/>
            <person name="Munoz-Merida A."/>
            <person name="Pinho D."/>
            <person name="Figueiredo J."/>
            <person name="Barroso C."/>
            <person name="Vaz-Moreira I."/>
            <person name="Bellanger X."/>
            <person name="Egas C."/>
            <person name="Nunes O.C."/>
        </authorList>
    </citation>
    <scope>NUCLEOTIDE SEQUENCE</scope>
    <source>
        <strain evidence="3">ON4</strain>
    </source>
</reference>
<dbReference type="PANTHER" id="PTHR22602:SF0">
    <property type="entry name" value="TRANSFERASE CAF17, MITOCHONDRIAL-RELATED"/>
    <property type="match status" value="1"/>
</dbReference>
<name>A0ABT7C5K0_9MICO</name>
<keyword evidence="1" id="KW-0809">Transit peptide</keyword>
<feature type="domain" description="GCVT N-terminal" evidence="2">
    <location>
        <begin position="32"/>
        <end position="143"/>
    </location>
</feature>
<gene>
    <name evidence="3" type="ORF">C7K25_01010</name>
</gene>
<dbReference type="Proteomes" id="UP001170379">
    <property type="component" value="Unassembled WGS sequence"/>
</dbReference>